<feature type="region of interest" description="Disordered" evidence="1">
    <location>
        <begin position="120"/>
        <end position="155"/>
    </location>
</feature>
<sequence length="429" mass="46574">MTTVRSWVAGGAMVIGISLSGTSPAYAMGGEFAAGFQAGCLACLQIGIQAQNIIRQSIQASQKTLYSATGENTPGGQVGFPMLERTIKQASEKQTANLRDAFDTAGQRISQELRQVPFTKAKIDSEQLNGAAAPNYDPTTEQEVKRSVGRDPDLPSAMSAIESLLRGDRALAPLNDDDSASEDDKSDERGNIKNLGNPDAARTAQIHSLTEALRENDGSTFAELNAGLLVEDRNRILGDKAVGDDEYSQQQKADLYLQLLAGKETSSARATLNGDNLKSLAGLRSAVNQNINDMGKLTLMQVMDHYAQMRRLHPKGYGLGAYMRKSMPNAAVVMGNTDRFDVNGDEKKADLMSDEAFMALTSAYRSRSPSWMAKVAADGDYAAREATMIAAERLYVKYQRLKAKREINMMLAMLLGKQLQTEEPGNVNR</sequence>
<proteinExistence type="predicted"/>
<feature type="compositionally biased region" description="Basic and acidic residues" evidence="1">
    <location>
        <begin position="142"/>
        <end position="153"/>
    </location>
</feature>
<evidence type="ECO:0000313" key="2">
    <source>
        <dbReference type="EMBL" id="TBW57446.1"/>
    </source>
</evidence>
<name>A0ABY1ZR42_9GAMM</name>
<comment type="caution">
    <text evidence="2">The sequence shown here is derived from an EMBL/GenBank/DDBJ whole genome shotgun (WGS) entry which is preliminary data.</text>
</comment>
<feature type="compositionally biased region" description="Basic and acidic residues" evidence="1">
    <location>
        <begin position="182"/>
        <end position="191"/>
    </location>
</feature>
<evidence type="ECO:0000256" key="1">
    <source>
        <dbReference type="SAM" id="MobiDB-lite"/>
    </source>
</evidence>
<dbReference type="Proteomes" id="UP000313645">
    <property type="component" value="Unassembled WGS sequence"/>
</dbReference>
<keyword evidence="3" id="KW-1185">Reference proteome</keyword>
<feature type="region of interest" description="Disordered" evidence="1">
    <location>
        <begin position="172"/>
        <end position="202"/>
    </location>
</feature>
<organism evidence="2 3">
    <name type="scientific">Marinobacter halodurans</name>
    <dbReference type="NCBI Taxonomy" id="2528979"/>
    <lineage>
        <taxon>Bacteria</taxon>
        <taxon>Pseudomonadati</taxon>
        <taxon>Pseudomonadota</taxon>
        <taxon>Gammaproteobacteria</taxon>
        <taxon>Pseudomonadales</taxon>
        <taxon>Marinobacteraceae</taxon>
        <taxon>Marinobacter</taxon>
    </lineage>
</organism>
<protein>
    <submittedName>
        <fullName evidence="2">Uncharacterized protein</fullName>
    </submittedName>
</protein>
<accession>A0ABY1ZR42</accession>
<reference evidence="2 3" key="1">
    <citation type="submission" date="2019-02" db="EMBL/GenBank/DDBJ databases">
        <title>Marinobacter halodurans sp. nov., a marine bacterium isolated from sea tidal flat.</title>
        <authorList>
            <person name="Yoo Y."/>
            <person name="Lee D.W."/>
            <person name="Kim B.S."/>
            <person name="Kim J.-J."/>
        </authorList>
    </citation>
    <scope>NUCLEOTIDE SEQUENCE [LARGE SCALE GENOMIC DNA]</scope>
    <source>
        <strain evidence="2 3">YJ-S3-2</strain>
    </source>
</reference>
<evidence type="ECO:0000313" key="3">
    <source>
        <dbReference type="Proteomes" id="UP000313645"/>
    </source>
</evidence>
<dbReference type="EMBL" id="SJDL01000008">
    <property type="protein sequence ID" value="TBW57446.1"/>
    <property type="molecule type" value="Genomic_DNA"/>
</dbReference>
<dbReference type="RefSeq" id="WP_131480512.1">
    <property type="nucleotide sequence ID" value="NZ_SJDL01000008.1"/>
</dbReference>
<gene>
    <name evidence="2" type="ORF">EZI54_07240</name>
</gene>